<organism evidence="1 2">
    <name type="scientific">Enterovibrio norvegicus DSM 15893</name>
    <dbReference type="NCBI Taxonomy" id="1121869"/>
    <lineage>
        <taxon>Bacteria</taxon>
        <taxon>Pseudomonadati</taxon>
        <taxon>Pseudomonadota</taxon>
        <taxon>Gammaproteobacteria</taxon>
        <taxon>Vibrionales</taxon>
        <taxon>Vibrionaceae</taxon>
        <taxon>Enterovibrio</taxon>
    </lineage>
</organism>
<dbReference type="Proteomes" id="UP000182692">
    <property type="component" value="Unassembled WGS sequence"/>
</dbReference>
<evidence type="ECO:0000313" key="1">
    <source>
        <dbReference type="EMBL" id="SFP01232.1"/>
    </source>
</evidence>
<dbReference type="EMBL" id="FOWR01000006">
    <property type="protein sequence ID" value="SFP01232.1"/>
    <property type="molecule type" value="Genomic_DNA"/>
</dbReference>
<evidence type="ECO:0000313" key="2">
    <source>
        <dbReference type="Proteomes" id="UP000182692"/>
    </source>
</evidence>
<dbReference type="STRING" id="1121869.SAMN03084138_01095"/>
<sequence>MKKTIGLLMLPLSAVLLLEFYVFDRHDAVRGTPLPKKVIVVSADNQDEEKGEVLSPSSQRDFSVTEEGQQTLAYQAVIVSTLTSDSKALAHFTNSLKFVLHHDKNRVQREEAPRKGAVYDASFESENPETAMPAVMGFTYRYGDGAFHDVSLLGLQPEHPLNIVPVLLQQLSYYPETHTITFPDGERTYNYATKGSKVSRTLISDQSASASYDTLSQSDSWLLNLDVSGFPMQLENRVSKTLMMENQPLKLHQSITVTPIAPENDVLLLANFIANANTGYAVSFNRQESDVVVQTPEAFMSTLVVFDRNPNLDTAEVLGVYAAEQGLGFVRELMFSENVTDSMRSNIIFSLERSGLAEGEFILSALIEDESIEETDRIRAMMSMVKMGDVNSTVALTTLESMLTDDNQVLAQTAMLNIGILGKQNERLTPQVTAFLSEALVSKKDGYLSLLAANNLGSNALDAEVAPYLTSSFSDERQLAAKLLSKNPDMRSQLMTQMLNDSHPSVVRTIATGLDNQEVSVALTESYQAKLRHRIEDEDVLAPTRDLLFEFLVGHTDESAMNMSVARRVIEMEGVSESTLELANQYLAGKP</sequence>
<dbReference type="OrthoDB" id="5913251at2"/>
<gene>
    <name evidence="1" type="ORF">SAMN03084138_01095</name>
</gene>
<dbReference type="InterPro" id="IPR016024">
    <property type="entry name" value="ARM-type_fold"/>
</dbReference>
<dbReference type="Gene3D" id="1.25.10.10">
    <property type="entry name" value="Leucine-rich Repeat Variant"/>
    <property type="match status" value="1"/>
</dbReference>
<dbReference type="InterPro" id="IPR011989">
    <property type="entry name" value="ARM-like"/>
</dbReference>
<dbReference type="RefSeq" id="WP_074925630.1">
    <property type="nucleotide sequence ID" value="NZ_FOWR01000006.1"/>
</dbReference>
<name>A0A1I5LVH5_9GAMM</name>
<proteinExistence type="predicted"/>
<protein>
    <submittedName>
        <fullName evidence="1">Uncharacterized protein</fullName>
    </submittedName>
</protein>
<dbReference type="GeneID" id="35872305"/>
<dbReference type="AlphaFoldDB" id="A0A1I5LVH5"/>
<dbReference type="SUPFAM" id="SSF48371">
    <property type="entry name" value="ARM repeat"/>
    <property type="match status" value="1"/>
</dbReference>
<accession>A0A1I5LVH5</accession>
<reference evidence="1 2" key="1">
    <citation type="submission" date="2016-10" db="EMBL/GenBank/DDBJ databases">
        <authorList>
            <person name="de Groot N.N."/>
        </authorList>
    </citation>
    <scope>NUCLEOTIDE SEQUENCE [LARGE SCALE GENOMIC DNA]</scope>
    <source>
        <strain evidence="1 2">DSM 15893</strain>
    </source>
</reference>